<proteinExistence type="predicted"/>
<sequence length="42" mass="5045">MKEIVLNSYDKTKMNLLLTSYKDSAMRYIIFMKMILKQQSIL</sequence>
<reference evidence="1 2" key="1">
    <citation type="submission" date="2019-03" db="EMBL/GenBank/DDBJ databases">
        <authorList>
            <consortium name="Pathogen Informatics"/>
        </authorList>
    </citation>
    <scope>NUCLEOTIDE SEQUENCE [LARGE SCALE GENOMIC DNA]</scope>
    <source>
        <strain evidence="1 2">NCTC13038</strain>
    </source>
</reference>
<evidence type="ECO:0000313" key="1">
    <source>
        <dbReference type="EMBL" id="VFS76888.1"/>
    </source>
</evidence>
<organism evidence="1 2">
    <name type="scientific">Raoultella terrigena</name>
    <name type="common">Klebsiella terrigena</name>
    <dbReference type="NCBI Taxonomy" id="577"/>
    <lineage>
        <taxon>Bacteria</taxon>
        <taxon>Pseudomonadati</taxon>
        <taxon>Pseudomonadota</taxon>
        <taxon>Gammaproteobacteria</taxon>
        <taxon>Enterobacterales</taxon>
        <taxon>Enterobacteriaceae</taxon>
        <taxon>Klebsiella/Raoultella group</taxon>
        <taxon>Raoultella</taxon>
    </lineage>
</organism>
<accession>A0A485BYV6</accession>
<evidence type="ECO:0000313" key="2">
    <source>
        <dbReference type="Proteomes" id="UP000332594"/>
    </source>
</evidence>
<dbReference type="Proteomes" id="UP000332594">
    <property type="component" value="Unassembled WGS sequence"/>
</dbReference>
<gene>
    <name evidence="1" type="ORF">NCTC13038_03641</name>
</gene>
<name>A0A485BYV6_RAOTE</name>
<protein>
    <submittedName>
        <fullName evidence="1">Uncharacterized protein</fullName>
    </submittedName>
</protein>
<dbReference type="AlphaFoldDB" id="A0A485BYV6"/>
<dbReference type="EMBL" id="CAADJG010000002">
    <property type="protein sequence ID" value="VFS76888.1"/>
    <property type="molecule type" value="Genomic_DNA"/>
</dbReference>